<organism evidence="3 4">
    <name type="scientific">Polysphondylium violaceum</name>
    <dbReference type="NCBI Taxonomy" id="133409"/>
    <lineage>
        <taxon>Eukaryota</taxon>
        <taxon>Amoebozoa</taxon>
        <taxon>Evosea</taxon>
        <taxon>Eumycetozoa</taxon>
        <taxon>Dictyostelia</taxon>
        <taxon>Dictyosteliales</taxon>
        <taxon>Dictyosteliaceae</taxon>
        <taxon>Polysphondylium</taxon>
    </lineage>
</organism>
<evidence type="ECO:0000259" key="2">
    <source>
        <dbReference type="Pfam" id="PF00085"/>
    </source>
</evidence>
<dbReference type="Proteomes" id="UP000695562">
    <property type="component" value="Unassembled WGS sequence"/>
</dbReference>
<feature type="domain" description="Thioredoxin" evidence="2">
    <location>
        <begin position="112"/>
        <end position="209"/>
    </location>
</feature>
<dbReference type="Pfam" id="PF00085">
    <property type="entry name" value="Thioredoxin"/>
    <property type="match status" value="1"/>
</dbReference>
<evidence type="ECO:0000256" key="1">
    <source>
        <dbReference type="SAM" id="MobiDB-lite"/>
    </source>
</evidence>
<dbReference type="InterPro" id="IPR036249">
    <property type="entry name" value="Thioredoxin-like_sf"/>
</dbReference>
<accession>A0A8J4PU77</accession>
<dbReference type="InterPro" id="IPR011990">
    <property type="entry name" value="TPR-like_helical_dom_sf"/>
</dbReference>
<dbReference type="InterPro" id="IPR013766">
    <property type="entry name" value="Thioredoxin_domain"/>
</dbReference>
<dbReference type="GO" id="GO:0015035">
    <property type="term" value="F:protein-disulfide reductase activity"/>
    <property type="evidence" value="ECO:0007669"/>
    <property type="project" value="TreeGrafter"/>
</dbReference>
<keyword evidence="4" id="KW-1185">Reference proteome</keyword>
<dbReference type="Pfam" id="PF14561">
    <property type="entry name" value="TPR_20"/>
    <property type="match status" value="1"/>
</dbReference>
<name>A0A8J4PU77_9MYCE</name>
<dbReference type="EMBL" id="AJWJ01000218">
    <property type="protein sequence ID" value="KAF2073235.1"/>
    <property type="molecule type" value="Genomic_DNA"/>
</dbReference>
<dbReference type="Gene3D" id="3.40.30.10">
    <property type="entry name" value="Glutaredoxin"/>
    <property type="match status" value="1"/>
</dbReference>
<protein>
    <recommendedName>
        <fullName evidence="2">Thioredoxin domain-containing protein</fullName>
    </recommendedName>
</protein>
<dbReference type="SUPFAM" id="SSF52833">
    <property type="entry name" value="Thioredoxin-like"/>
    <property type="match status" value="1"/>
</dbReference>
<feature type="region of interest" description="Disordered" evidence="1">
    <location>
        <begin position="80"/>
        <end position="103"/>
    </location>
</feature>
<gene>
    <name evidence="3" type="ORF">CYY_005462</name>
</gene>
<proteinExistence type="predicted"/>
<evidence type="ECO:0000313" key="4">
    <source>
        <dbReference type="Proteomes" id="UP000695562"/>
    </source>
</evidence>
<reference evidence="3" key="1">
    <citation type="submission" date="2020-01" db="EMBL/GenBank/DDBJ databases">
        <title>Development of genomics and gene disruption for Polysphondylium violaceum indicates a role for the polyketide synthase stlB in stalk morphogenesis.</title>
        <authorList>
            <person name="Narita B."/>
            <person name="Kawabe Y."/>
            <person name="Kin K."/>
            <person name="Saito T."/>
            <person name="Gibbs R."/>
            <person name="Kuspa A."/>
            <person name="Muzny D."/>
            <person name="Queller D."/>
            <person name="Richards S."/>
            <person name="Strassman J."/>
            <person name="Sucgang R."/>
            <person name="Worley K."/>
            <person name="Schaap P."/>
        </authorList>
    </citation>
    <scope>NUCLEOTIDE SEQUENCE</scope>
    <source>
        <strain evidence="3">QSvi11</strain>
    </source>
</reference>
<feature type="compositionally biased region" description="Low complexity" evidence="1">
    <location>
        <begin position="82"/>
        <end position="103"/>
    </location>
</feature>
<dbReference type="AlphaFoldDB" id="A0A8J4PU77"/>
<evidence type="ECO:0000313" key="3">
    <source>
        <dbReference type="EMBL" id="KAF2073235.1"/>
    </source>
</evidence>
<dbReference type="Gene3D" id="1.25.40.10">
    <property type="entry name" value="Tetratricopeptide repeat domain"/>
    <property type="match status" value="1"/>
</dbReference>
<comment type="caution">
    <text evidence="3">The sequence shown here is derived from an EMBL/GenBank/DDBJ whole genome shotgun (WGS) entry which is preliminary data.</text>
</comment>
<dbReference type="GO" id="GO:0005737">
    <property type="term" value="C:cytoplasm"/>
    <property type="evidence" value="ECO:0007669"/>
    <property type="project" value="TreeGrafter"/>
</dbReference>
<dbReference type="GO" id="GO:0006950">
    <property type="term" value="P:response to stress"/>
    <property type="evidence" value="ECO:0007669"/>
    <property type="project" value="UniProtKB-ARBA"/>
</dbReference>
<dbReference type="PANTHER" id="PTHR45663">
    <property type="entry name" value="GEO12009P1"/>
    <property type="match status" value="1"/>
</dbReference>
<dbReference type="OrthoDB" id="19690at2759"/>
<dbReference type="PANTHER" id="PTHR45663:SF11">
    <property type="entry name" value="GEO12009P1"/>
    <property type="match status" value="1"/>
</dbReference>
<sequence length="414" mass="47337">MINRLNIRNFTNLFNKSILNSNNSNSNYTRLLRVGAPQLQLSKRTYFTNTRSSLFNQYGGSSKKSEAETHGLVFGVKDHKQLNNNNDNQQQENKDQSQQQQQQVSAKPLVVDLDIDNFQQVTMSSKHPVVLNCYSESDSLSLQTTNKLIEFAEKYPGSFLLGNLNVDFNRDLAVNLKVQSLPAIFIIHKTKLLNNFQGPIDEEDLERLVLELVNLSGGLLEGKTIDQLHAEAESFIKSNEIEKALDIYTELYEKDTTQLSRTVIGFIECFTRLNEFDKVDDMIKVLKEKFPNEVTNLQVVACRKIIELKKEAIQVVEKHANESIDDIKSRLPGIVDQDQLLELKYELALLYFNQSDYASSIEQLLDILKKNKSYTYPNSKDSAKNQIIKILESLNPKDPLVIQSRKRFSGIMFS</sequence>